<feature type="compositionally biased region" description="Basic and acidic residues" evidence="1">
    <location>
        <begin position="10"/>
        <end position="22"/>
    </location>
</feature>
<dbReference type="Proteomes" id="UP000289738">
    <property type="component" value="Chromosome A01"/>
</dbReference>
<evidence type="ECO:0000313" key="2">
    <source>
        <dbReference type="EMBL" id="RYR75915.1"/>
    </source>
</evidence>
<dbReference type="EMBL" id="SDMP01000001">
    <property type="protein sequence ID" value="RYR75915.1"/>
    <property type="molecule type" value="Genomic_DNA"/>
</dbReference>
<reference evidence="2 3" key="1">
    <citation type="submission" date="2019-01" db="EMBL/GenBank/DDBJ databases">
        <title>Sequencing of cultivated peanut Arachis hypogaea provides insights into genome evolution and oil improvement.</title>
        <authorList>
            <person name="Chen X."/>
        </authorList>
    </citation>
    <scope>NUCLEOTIDE SEQUENCE [LARGE SCALE GENOMIC DNA]</scope>
    <source>
        <strain evidence="3">cv. Fuhuasheng</strain>
        <tissue evidence="2">Leaves</tissue>
    </source>
</reference>
<proteinExistence type="predicted"/>
<keyword evidence="3" id="KW-1185">Reference proteome</keyword>
<sequence>MGSMFKGLTRLREVGVGDEQKPEGLGTRTRTNRGQGQTETRGVDEELTVDDAEEASKEPRRGRRARRVTFVTVKESELGEGDASSATPSGRRRNWGLQFIVAG</sequence>
<evidence type="ECO:0000313" key="3">
    <source>
        <dbReference type="Proteomes" id="UP000289738"/>
    </source>
</evidence>
<evidence type="ECO:0000256" key="1">
    <source>
        <dbReference type="SAM" id="MobiDB-lite"/>
    </source>
</evidence>
<comment type="caution">
    <text evidence="2">The sequence shown here is derived from an EMBL/GenBank/DDBJ whole genome shotgun (WGS) entry which is preliminary data.</text>
</comment>
<feature type="compositionally biased region" description="Low complexity" evidence="1">
    <location>
        <begin position="23"/>
        <end position="40"/>
    </location>
</feature>
<dbReference type="AlphaFoldDB" id="A0A445EKC2"/>
<accession>A0A445EKC2</accession>
<organism evidence="2 3">
    <name type="scientific">Arachis hypogaea</name>
    <name type="common">Peanut</name>
    <dbReference type="NCBI Taxonomy" id="3818"/>
    <lineage>
        <taxon>Eukaryota</taxon>
        <taxon>Viridiplantae</taxon>
        <taxon>Streptophyta</taxon>
        <taxon>Embryophyta</taxon>
        <taxon>Tracheophyta</taxon>
        <taxon>Spermatophyta</taxon>
        <taxon>Magnoliopsida</taxon>
        <taxon>eudicotyledons</taxon>
        <taxon>Gunneridae</taxon>
        <taxon>Pentapetalae</taxon>
        <taxon>rosids</taxon>
        <taxon>fabids</taxon>
        <taxon>Fabales</taxon>
        <taxon>Fabaceae</taxon>
        <taxon>Papilionoideae</taxon>
        <taxon>50 kb inversion clade</taxon>
        <taxon>dalbergioids sensu lato</taxon>
        <taxon>Dalbergieae</taxon>
        <taxon>Pterocarpus clade</taxon>
        <taxon>Arachis</taxon>
    </lineage>
</organism>
<gene>
    <name evidence="2" type="ORF">Ahy_A01g000515</name>
</gene>
<feature type="region of interest" description="Disordered" evidence="1">
    <location>
        <begin position="1"/>
        <end position="66"/>
    </location>
</feature>
<name>A0A445EKC2_ARAHY</name>
<protein>
    <submittedName>
        <fullName evidence="2">Uncharacterized protein</fullName>
    </submittedName>
</protein>